<proteinExistence type="predicted"/>
<sequence length="113" mass="12111">MEDTRRCKLVRVTDYAALAEQQPLGVEADGEEVLVVRVGEAVYAIGNLCSHADAWLDSGVVHPDSLEIECPLHEGKFDLCTGEATALPCVEPVKKFDVVVDGADVFIAVPDGD</sequence>
<dbReference type="GO" id="GO:0046872">
    <property type="term" value="F:metal ion binding"/>
    <property type="evidence" value="ECO:0007669"/>
    <property type="project" value="UniProtKB-KW"/>
</dbReference>
<dbReference type="HOGENOM" id="CLU_055690_5_2_11"/>
<evidence type="ECO:0000313" key="7">
    <source>
        <dbReference type="Proteomes" id="UP000025947"/>
    </source>
</evidence>
<reference evidence="6 7" key="1">
    <citation type="submission" date="2014-04" db="EMBL/GenBank/DDBJ databases">
        <title>The Genome Sequence of Mycobacterium tuberculosis TKK-01-0051.</title>
        <authorList>
            <consortium name="The Broad Institute Genomics Platform"/>
            <consortium name="The Broad Institute Genome Sequencing Center for Infectious Disease"/>
            <person name="Earl A.M."/>
            <person name="Cohen K."/>
            <person name="Pym A."/>
            <person name="Bishai W."/>
            <person name="Maharaj K."/>
            <person name="Desjardins C."/>
            <person name="Abeel T."/>
            <person name="Young S."/>
            <person name="Zeng Q."/>
            <person name="Gargeya S."/>
            <person name="Abouelleil A."/>
            <person name="Alvarado L."/>
            <person name="Chapman S.B."/>
            <person name="Gainer-Dewar J."/>
            <person name="Goldberg J."/>
            <person name="Griggs A."/>
            <person name="Gujja S."/>
            <person name="Hansen M."/>
            <person name="Howarth C."/>
            <person name="Imamovic A."/>
            <person name="Larimer J."/>
            <person name="Murphy C."/>
            <person name="Naylor J."/>
            <person name="Pearson M."/>
            <person name="Poon T.W."/>
            <person name="Priest M."/>
            <person name="Roberts A."/>
            <person name="Saif S."/>
            <person name="Shea T."/>
            <person name="Sykes S."/>
            <person name="Wortman J."/>
            <person name="Nusbaum C."/>
            <person name="Birren B."/>
        </authorList>
    </citation>
    <scope>NUCLEOTIDE SEQUENCE [LARGE SCALE GENOMIC DNA]</scope>
    <source>
        <strain evidence="6 7">TKK-01-0051</strain>
    </source>
</reference>
<protein>
    <recommendedName>
        <fullName evidence="5">Rieske domain-containing protein</fullName>
    </recommendedName>
</protein>
<dbReference type="GO" id="GO:0016705">
    <property type="term" value="F:oxidoreductase activity, acting on paired donors, with incorporation or reduction of molecular oxygen"/>
    <property type="evidence" value="ECO:0007669"/>
    <property type="project" value="UniProtKB-ARBA"/>
</dbReference>
<evidence type="ECO:0000313" key="6">
    <source>
        <dbReference type="EMBL" id="KBZ57160.1"/>
    </source>
</evidence>
<keyword evidence="4" id="KW-0411">Iron-sulfur</keyword>
<dbReference type="CDD" id="cd03528">
    <property type="entry name" value="Rieske_RO_ferredoxin"/>
    <property type="match status" value="1"/>
</dbReference>
<evidence type="ECO:0000256" key="3">
    <source>
        <dbReference type="ARBA" id="ARBA00023004"/>
    </source>
</evidence>
<dbReference type="InterPro" id="IPR036922">
    <property type="entry name" value="Rieske_2Fe-2S_sf"/>
</dbReference>
<evidence type="ECO:0000256" key="2">
    <source>
        <dbReference type="ARBA" id="ARBA00022723"/>
    </source>
</evidence>
<gene>
    <name evidence="6" type="ORF">K875_05678</name>
</gene>
<dbReference type="GO" id="GO:0051537">
    <property type="term" value="F:2 iron, 2 sulfur cluster binding"/>
    <property type="evidence" value="ECO:0007669"/>
    <property type="project" value="UniProtKB-KW"/>
</dbReference>
<dbReference type="Proteomes" id="UP000025947">
    <property type="component" value="Unassembled WGS sequence"/>
</dbReference>
<dbReference type="PROSITE" id="PS51296">
    <property type="entry name" value="RIESKE"/>
    <property type="match status" value="1"/>
</dbReference>
<evidence type="ECO:0000259" key="5">
    <source>
        <dbReference type="PROSITE" id="PS51296"/>
    </source>
</evidence>
<evidence type="ECO:0000256" key="1">
    <source>
        <dbReference type="ARBA" id="ARBA00022714"/>
    </source>
</evidence>
<comment type="caution">
    <text evidence="6">The sequence shown here is derived from an EMBL/GenBank/DDBJ whole genome shotgun (WGS) entry which is preliminary data.</text>
</comment>
<dbReference type="PANTHER" id="PTHR21496:SF23">
    <property type="entry name" value="3-PHENYLPROPIONATE_CINNAMIC ACID DIOXYGENASE FERREDOXIN SUBUNIT"/>
    <property type="match status" value="1"/>
</dbReference>
<keyword evidence="3" id="KW-0408">Iron</keyword>
<accession>A0A051TK34</accession>
<dbReference type="Pfam" id="PF00355">
    <property type="entry name" value="Rieske"/>
    <property type="match status" value="1"/>
</dbReference>
<name>A0A051TK34_9MYCO</name>
<organism evidence="6 7">
    <name type="scientific">Mycobacterium [tuberculosis] TKK-01-0051</name>
    <dbReference type="NCBI Taxonomy" id="1324261"/>
    <lineage>
        <taxon>Bacteria</taxon>
        <taxon>Bacillati</taxon>
        <taxon>Actinomycetota</taxon>
        <taxon>Actinomycetes</taxon>
        <taxon>Mycobacteriales</taxon>
        <taxon>Mycobacteriaceae</taxon>
        <taxon>Mycobacterium</taxon>
        <taxon>Mycobacterium avium complex (MAC)</taxon>
    </lineage>
</organism>
<keyword evidence="2" id="KW-0479">Metal-binding</keyword>
<dbReference type="EMBL" id="JLXW01000013">
    <property type="protein sequence ID" value="KBZ57160.1"/>
    <property type="molecule type" value="Genomic_DNA"/>
</dbReference>
<dbReference type="SUPFAM" id="SSF50022">
    <property type="entry name" value="ISP domain"/>
    <property type="match status" value="1"/>
</dbReference>
<feature type="domain" description="Rieske" evidence="5">
    <location>
        <begin position="10"/>
        <end position="107"/>
    </location>
</feature>
<dbReference type="GO" id="GO:0004497">
    <property type="term" value="F:monooxygenase activity"/>
    <property type="evidence" value="ECO:0007669"/>
    <property type="project" value="UniProtKB-ARBA"/>
</dbReference>
<evidence type="ECO:0000256" key="4">
    <source>
        <dbReference type="ARBA" id="ARBA00023014"/>
    </source>
</evidence>
<keyword evidence="7" id="KW-1185">Reference proteome</keyword>
<dbReference type="InterPro" id="IPR017941">
    <property type="entry name" value="Rieske_2Fe-2S"/>
</dbReference>
<dbReference type="PATRIC" id="fig|1324261.3.peg.5719"/>
<dbReference type="AlphaFoldDB" id="A0A051TK34"/>
<dbReference type="Gene3D" id="2.102.10.10">
    <property type="entry name" value="Rieske [2Fe-2S] iron-sulphur domain"/>
    <property type="match status" value="1"/>
</dbReference>
<dbReference type="PANTHER" id="PTHR21496">
    <property type="entry name" value="FERREDOXIN-RELATED"/>
    <property type="match status" value="1"/>
</dbReference>
<keyword evidence="1" id="KW-0001">2Fe-2S</keyword>